<evidence type="ECO:0000256" key="6">
    <source>
        <dbReference type="ARBA" id="ARBA00022833"/>
    </source>
</evidence>
<evidence type="ECO:0000313" key="8">
    <source>
        <dbReference type="EMBL" id="SDW55086.1"/>
    </source>
</evidence>
<gene>
    <name evidence="7" type="primary">ybeY</name>
    <name evidence="8" type="ORF">SAMN04488238_102372</name>
</gene>
<keyword evidence="3 7" id="KW-0479">Metal-binding</keyword>
<dbReference type="GO" id="GO:0004521">
    <property type="term" value="F:RNA endonuclease activity"/>
    <property type="evidence" value="ECO:0007669"/>
    <property type="project" value="UniProtKB-UniRule"/>
</dbReference>
<feature type="binding site" evidence="7">
    <location>
        <position position="123"/>
    </location>
    <ligand>
        <name>Zn(2+)</name>
        <dbReference type="ChEBI" id="CHEBI:29105"/>
        <note>catalytic</note>
    </ligand>
</feature>
<keyword evidence="7" id="KW-0698">rRNA processing</keyword>
<dbReference type="InterPro" id="IPR020549">
    <property type="entry name" value="YbeY_CS"/>
</dbReference>
<feature type="binding site" evidence="7">
    <location>
        <position position="127"/>
    </location>
    <ligand>
        <name>Zn(2+)</name>
        <dbReference type="ChEBI" id="CHEBI:29105"/>
        <note>catalytic</note>
    </ligand>
</feature>
<dbReference type="GO" id="GO:0006364">
    <property type="term" value="P:rRNA processing"/>
    <property type="evidence" value="ECO:0007669"/>
    <property type="project" value="UniProtKB-UniRule"/>
</dbReference>
<dbReference type="PANTHER" id="PTHR46986">
    <property type="entry name" value="ENDORIBONUCLEASE YBEY, CHLOROPLASTIC"/>
    <property type="match status" value="1"/>
</dbReference>
<dbReference type="AlphaFoldDB" id="A0A1H2UG19"/>
<dbReference type="EC" id="3.1.-.-" evidence="7"/>
<keyword evidence="6 7" id="KW-0862">Zinc</keyword>
<dbReference type="InterPro" id="IPR002036">
    <property type="entry name" value="YbeY"/>
</dbReference>
<keyword evidence="7" id="KW-0963">Cytoplasm</keyword>
<feature type="binding site" evidence="7">
    <location>
        <position position="133"/>
    </location>
    <ligand>
        <name>Zn(2+)</name>
        <dbReference type="ChEBI" id="CHEBI:29105"/>
        <note>catalytic</note>
    </ligand>
</feature>
<comment type="subcellular location">
    <subcellularLocation>
        <location evidence="7">Cytoplasm</location>
    </subcellularLocation>
</comment>
<evidence type="ECO:0000256" key="7">
    <source>
        <dbReference type="HAMAP-Rule" id="MF_00009"/>
    </source>
</evidence>
<dbReference type="Gene3D" id="3.40.390.30">
    <property type="entry name" value="Metalloproteases ('zincins'), catalytic domain"/>
    <property type="match status" value="1"/>
</dbReference>
<comment type="cofactor">
    <cofactor evidence="7">
        <name>Zn(2+)</name>
        <dbReference type="ChEBI" id="CHEBI:29105"/>
    </cofactor>
    <text evidence="7">Binds 1 zinc ion.</text>
</comment>
<sequence>MEDDRWSALDLEAMALNAAQAVLSHLGHSVVCVELSVLACDDARIAGLNGDFRGKPAPTNVLSWPTWDLSADADGDRPEAPEPGTVADAEPLGDIALAYDTCAREAVEQEKRFGDHVVHLLVHSVLHLLGYDHIRDKDAALMEELERQILATMGVSDPYEARDVILD</sequence>
<dbReference type="STRING" id="564137.SAMN04488238_102372"/>
<keyword evidence="5 7" id="KW-0378">Hydrolase</keyword>
<dbReference type="GO" id="GO:0005737">
    <property type="term" value="C:cytoplasm"/>
    <property type="evidence" value="ECO:0007669"/>
    <property type="project" value="UniProtKB-SubCell"/>
</dbReference>
<accession>A0A1H2UG19</accession>
<keyword evidence="7" id="KW-0690">Ribosome biogenesis</keyword>
<dbReference type="EMBL" id="FNOM01000002">
    <property type="protein sequence ID" value="SDW55086.1"/>
    <property type="molecule type" value="Genomic_DNA"/>
</dbReference>
<evidence type="ECO:0000256" key="4">
    <source>
        <dbReference type="ARBA" id="ARBA00022759"/>
    </source>
</evidence>
<dbReference type="Proteomes" id="UP000198539">
    <property type="component" value="Unassembled WGS sequence"/>
</dbReference>
<name>A0A1H2UG19_9RHOB</name>
<dbReference type="PANTHER" id="PTHR46986:SF1">
    <property type="entry name" value="ENDORIBONUCLEASE YBEY, CHLOROPLASTIC"/>
    <property type="match status" value="1"/>
</dbReference>
<dbReference type="HAMAP" id="MF_00009">
    <property type="entry name" value="Endoribonucl_YbeY"/>
    <property type="match status" value="1"/>
</dbReference>
<dbReference type="SUPFAM" id="SSF55486">
    <property type="entry name" value="Metalloproteases ('zincins'), catalytic domain"/>
    <property type="match status" value="1"/>
</dbReference>
<dbReference type="Pfam" id="PF02130">
    <property type="entry name" value="YbeY"/>
    <property type="match status" value="1"/>
</dbReference>
<protein>
    <recommendedName>
        <fullName evidence="7">Endoribonuclease YbeY</fullName>
        <ecNumber evidence="7">3.1.-.-</ecNumber>
    </recommendedName>
</protein>
<comment type="similarity">
    <text evidence="1 7">Belongs to the endoribonuclease YbeY family.</text>
</comment>
<evidence type="ECO:0000313" key="9">
    <source>
        <dbReference type="Proteomes" id="UP000198539"/>
    </source>
</evidence>
<dbReference type="GO" id="GO:0008270">
    <property type="term" value="F:zinc ion binding"/>
    <property type="evidence" value="ECO:0007669"/>
    <property type="project" value="UniProtKB-UniRule"/>
</dbReference>
<dbReference type="NCBIfam" id="TIGR00043">
    <property type="entry name" value="rRNA maturation RNase YbeY"/>
    <property type="match status" value="1"/>
</dbReference>
<evidence type="ECO:0000256" key="5">
    <source>
        <dbReference type="ARBA" id="ARBA00022801"/>
    </source>
</evidence>
<dbReference type="RefSeq" id="WP_397544895.1">
    <property type="nucleotide sequence ID" value="NZ_CP061498.1"/>
</dbReference>
<dbReference type="InterPro" id="IPR023091">
    <property type="entry name" value="MetalPrtase_cat_dom_sf_prd"/>
</dbReference>
<dbReference type="PROSITE" id="PS01306">
    <property type="entry name" value="UPF0054"/>
    <property type="match status" value="1"/>
</dbReference>
<reference evidence="8 9" key="1">
    <citation type="submission" date="2016-10" db="EMBL/GenBank/DDBJ databases">
        <authorList>
            <person name="de Groot N.N."/>
        </authorList>
    </citation>
    <scope>NUCLEOTIDE SEQUENCE [LARGE SCALE GENOMIC DNA]</scope>
    <source>
        <strain evidence="8 9">CGMCC 1.8894</strain>
    </source>
</reference>
<keyword evidence="4 7" id="KW-0255">Endonuclease</keyword>
<dbReference type="GO" id="GO:0004222">
    <property type="term" value="F:metalloendopeptidase activity"/>
    <property type="evidence" value="ECO:0007669"/>
    <property type="project" value="InterPro"/>
</dbReference>
<comment type="function">
    <text evidence="7">Single strand-specific metallo-endoribonuclease involved in late-stage 70S ribosome quality control and in maturation of the 3' terminus of the 16S rRNA.</text>
</comment>
<organism evidence="8 9">
    <name type="scientific">Roseicitreum antarcticum</name>
    <dbReference type="NCBI Taxonomy" id="564137"/>
    <lineage>
        <taxon>Bacteria</taxon>
        <taxon>Pseudomonadati</taxon>
        <taxon>Pseudomonadota</taxon>
        <taxon>Alphaproteobacteria</taxon>
        <taxon>Rhodobacterales</taxon>
        <taxon>Paracoccaceae</taxon>
        <taxon>Roseicitreum</taxon>
    </lineage>
</organism>
<evidence type="ECO:0000256" key="1">
    <source>
        <dbReference type="ARBA" id="ARBA00010875"/>
    </source>
</evidence>
<evidence type="ECO:0000256" key="2">
    <source>
        <dbReference type="ARBA" id="ARBA00022722"/>
    </source>
</evidence>
<keyword evidence="9" id="KW-1185">Reference proteome</keyword>
<proteinExistence type="inferred from homology"/>
<evidence type="ECO:0000256" key="3">
    <source>
        <dbReference type="ARBA" id="ARBA00022723"/>
    </source>
</evidence>
<keyword evidence="2 7" id="KW-0540">Nuclease</keyword>